<organism evidence="2 3">
    <name type="scientific">Cognatishimia maritima</name>
    <dbReference type="NCBI Taxonomy" id="870908"/>
    <lineage>
        <taxon>Bacteria</taxon>
        <taxon>Pseudomonadati</taxon>
        <taxon>Pseudomonadota</taxon>
        <taxon>Alphaproteobacteria</taxon>
        <taxon>Rhodobacterales</taxon>
        <taxon>Paracoccaceae</taxon>
        <taxon>Cognatishimia</taxon>
    </lineage>
</organism>
<dbReference type="RefSeq" id="WP_084604876.1">
    <property type="nucleotide sequence ID" value="NZ_FQWM01000003.1"/>
</dbReference>
<keyword evidence="3" id="KW-1185">Reference proteome</keyword>
<dbReference type="InterPro" id="IPR032710">
    <property type="entry name" value="NTF2-like_dom_sf"/>
</dbReference>
<feature type="domain" description="DUF4440" evidence="1">
    <location>
        <begin position="7"/>
        <end position="113"/>
    </location>
</feature>
<dbReference type="Pfam" id="PF14534">
    <property type="entry name" value="DUF4440"/>
    <property type="match status" value="1"/>
</dbReference>
<dbReference type="STRING" id="870908.SAMN04488044_2068"/>
<gene>
    <name evidence="2" type="ORF">SAMN04488044_2068</name>
</gene>
<dbReference type="AlphaFoldDB" id="A0A1M5QPY9"/>
<proteinExistence type="predicted"/>
<evidence type="ECO:0000313" key="2">
    <source>
        <dbReference type="EMBL" id="SHH16016.1"/>
    </source>
</evidence>
<dbReference type="Gene3D" id="3.10.450.50">
    <property type="match status" value="1"/>
</dbReference>
<reference evidence="3" key="1">
    <citation type="submission" date="2016-11" db="EMBL/GenBank/DDBJ databases">
        <authorList>
            <person name="Varghese N."/>
            <person name="Submissions S."/>
        </authorList>
    </citation>
    <scope>NUCLEOTIDE SEQUENCE [LARGE SCALE GENOMIC DNA]</scope>
    <source>
        <strain evidence="3">DSM 28223</strain>
    </source>
</reference>
<dbReference type="InterPro" id="IPR027843">
    <property type="entry name" value="DUF4440"/>
</dbReference>
<dbReference type="OrthoDB" id="5146008at2"/>
<accession>A0A1M5QPY9</accession>
<evidence type="ECO:0000313" key="3">
    <source>
        <dbReference type="Proteomes" id="UP000184211"/>
    </source>
</evidence>
<evidence type="ECO:0000259" key="1">
    <source>
        <dbReference type="Pfam" id="PF14534"/>
    </source>
</evidence>
<dbReference type="Proteomes" id="UP000184211">
    <property type="component" value="Unassembled WGS sequence"/>
</dbReference>
<keyword evidence="2" id="KW-0413">Isomerase</keyword>
<protein>
    <submittedName>
        <fullName evidence="2">Ketosteroid isomerase homolog</fullName>
    </submittedName>
</protein>
<sequence length="123" mass="13596">MSDIAELEAAENARCNALMNNDVDGLAAMLADDLAHVHLNGNVDGKDAYLAGVRDRFRFLSVRRDNLQIRVIGDTAVMIGDLIQQTRTLETNTDFDIKAVTTQVWARQNGKWTLNTCHNALPA</sequence>
<dbReference type="SUPFAM" id="SSF54427">
    <property type="entry name" value="NTF2-like"/>
    <property type="match status" value="1"/>
</dbReference>
<name>A0A1M5QPY9_9RHOB</name>
<dbReference type="EMBL" id="FQWM01000003">
    <property type="protein sequence ID" value="SHH16016.1"/>
    <property type="molecule type" value="Genomic_DNA"/>
</dbReference>
<dbReference type="GO" id="GO:0016853">
    <property type="term" value="F:isomerase activity"/>
    <property type="evidence" value="ECO:0007669"/>
    <property type="project" value="UniProtKB-KW"/>
</dbReference>